<name>A1ZUQ6_MICM2</name>
<organism evidence="2 3">
    <name type="scientific">Microscilla marina ATCC 23134</name>
    <dbReference type="NCBI Taxonomy" id="313606"/>
    <lineage>
        <taxon>Bacteria</taxon>
        <taxon>Pseudomonadati</taxon>
        <taxon>Bacteroidota</taxon>
        <taxon>Cytophagia</taxon>
        <taxon>Cytophagales</taxon>
        <taxon>Microscillaceae</taxon>
        <taxon>Microscilla</taxon>
    </lineage>
</organism>
<evidence type="ECO:0000313" key="3">
    <source>
        <dbReference type="Proteomes" id="UP000004095"/>
    </source>
</evidence>
<accession>A1ZUQ6</accession>
<feature type="transmembrane region" description="Helical" evidence="1">
    <location>
        <begin position="57"/>
        <end position="74"/>
    </location>
</feature>
<protein>
    <submittedName>
        <fullName evidence="2">Uncharacterized protein</fullName>
    </submittedName>
</protein>
<keyword evidence="1" id="KW-0472">Membrane</keyword>
<sequence length="102" mass="12407">MNHLQYIYLLVAVLLWVLGYLHTGKLVRPRWKQPGKAVFYLTISVALIYWFDHYALFFIILHPLLGLVFHIRVCRRHHINWKTCQPREKYIELQEKWAKGEF</sequence>
<evidence type="ECO:0000313" key="2">
    <source>
        <dbReference type="EMBL" id="EAY25810.1"/>
    </source>
</evidence>
<gene>
    <name evidence="2" type="ORF">M23134_07622</name>
</gene>
<dbReference type="AlphaFoldDB" id="A1ZUQ6"/>
<feature type="transmembrane region" description="Helical" evidence="1">
    <location>
        <begin position="35"/>
        <end position="51"/>
    </location>
</feature>
<evidence type="ECO:0000256" key="1">
    <source>
        <dbReference type="SAM" id="Phobius"/>
    </source>
</evidence>
<proteinExistence type="predicted"/>
<dbReference type="RefSeq" id="WP_002701977.1">
    <property type="nucleotide sequence ID" value="NZ_AAWS01000042.1"/>
</dbReference>
<feature type="transmembrane region" description="Helical" evidence="1">
    <location>
        <begin position="6"/>
        <end position="23"/>
    </location>
</feature>
<dbReference type="EMBL" id="AAWS01000042">
    <property type="protein sequence ID" value="EAY25810.1"/>
    <property type="molecule type" value="Genomic_DNA"/>
</dbReference>
<keyword evidence="3" id="KW-1185">Reference proteome</keyword>
<reference evidence="2 3" key="1">
    <citation type="submission" date="2007-01" db="EMBL/GenBank/DDBJ databases">
        <authorList>
            <person name="Haygood M."/>
            <person name="Podell S."/>
            <person name="Anderson C."/>
            <person name="Hopkinson B."/>
            <person name="Roe K."/>
            <person name="Barbeau K."/>
            <person name="Gaasterland T."/>
            <person name="Ferriera S."/>
            <person name="Johnson J."/>
            <person name="Kravitz S."/>
            <person name="Beeson K."/>
            <person name="Sutton G."/>
            <person name="Rogers Y.-H."/>
            <person name="Friedman R."/>
            <person name="Frazier M."/>
            <person name="Venter J.C."/>
        </authorList>
    </citation>
    <scope>NUCLEOTIDE SEQUENCE [LARGE SCALE GENOMIC DNA]</scope>
    <source>
        <strain evidence="2 3">ATCC 23134</strain>
    </source>
</reference>
<dbReference type="eggNOG" id="ENOG5033YYR">
    <property type="taxonomic scope" value="Bacteria"/>
</dbReference>
<dbReference type="OrthoDB" id="1493928at2"/>
<comment type="caution">
    <text evidence="2">The sequence shown here is derived from an EMBL/GenBank/DDBJ whole genome shotgun (WGS) entry which is preliminary data.</text>
</comment>
<keyword evidence="1" id="KW-0812">Transmembrane</keyword>
<dbReference type="Proteomes" id="UP000004095">
    <property type="component" value="Unassembled WGS sequence"/>
</dbReference>
<keyword evidence="1" id="KW-1133">Transmembrane helix</keyword>